<feature type="region of interest" description="Disordered" evidence="1">
    <location>
        <begin position="39"/>
        <end position="58"/>
    </location>
</feature>
<protein>
    <submittedName>
        <fullName evidence="2">Uncharacterized protein</fullName>
    </submittedName>
</protein>
<proteinExistence type="predicted"/>
<sequence length="317" mass="35625">MRASIEGEDEEGCGLEILDNDGIEHWIEIKYDRGDISYHEQDGYPDKPAKRTNEGNEHVEQARRFAKYHVYRERGYETIARRHLPEVVAAVAVTVASLSPEEFDEQFGTYYQQFRSTFDADVEPVIDPPGTDDDGTIVYLQDVYLDADLPDLLDDDQIDAIQAALDTETSLDELESQLGQDLIDIDSLLNPASLSVKTSGLGTIYQRAGSESITEPSGSLDRPTDARLQLPPKHDSTDEYMSPETFQFLIFHHLVCQVRDCYLRLGLEPPEAVRVLGIGTYRQTIRNQYLDMFPPVHSTTSPVDGYRLPGIGSHLEG</sequence>
<reference evidence="2 3" key="1">
    <citation type="submission" date="2022-06" db="EMBL/GenBank/DDBJ databases">
        <title>Halomicroarcula sp. a new haloarchaeum isolate from saline soil.</title>
        <authorList>
            <person name="Strakova D."/>
            <person name="Galisteo C."/>
            <person name="Sanchez-Porro C."/>
            <person name="Ventosa A."/>
        </authorList>
    </citation>
    <scope>NUCLEOTIDE SEQUENCE [LARGE SCALE GENOMIC DNA]</scope>
    <source>
        <strain evidence="2 3">S3CR25-11</strain>
    </source>
</reference>
<dbReference type="EMBL" id="JAMQOS010000006">
    <property type="protein sequence ID" value="MDS0283957.1"/>
    <property type="molecule type" value="Genomic_DNA"/>
</dbReference>
<organism evidence="2 3">
    <name type="scientific">Haloarcula onubensis</name>
    <dbReference type="NCBI Taxonomy" id="2950539"/>
    <lineage>
        <taxon>Archaea</taxon>
        <taxon>Methanobacteriati</taxon>
        <taxon>Methanobacteriota</taxon>
        <taxon>Stenosarchaea group</taxon>
        <taxon>Halobacteria</taxon>
        <taxon>Halobacteriales</taxon>
        <taxon>Haloarculaceae</taxon>
        <taxon>Haloarcula</taxon>
    </lineage>
</organism>
<keyword evidence="3" id="KW-1185">Reference proteome</keyword>
<dbReference type="InterPro" id="IPR058264">
    <property type="entry name" value="DUF7958"/>
</dbReference>
<gene>
    <name evidence="2" type="ORF">NDI86_17715</name>
</gene>
<comment type="caution">
    <text evidence="2">The sequence shown here is derived from an EMBL/GenBank/DDBJ whole genome shotgun (WGS) entry which is preliminary data.</text>
</comment>
<evidence type="ECO:0000313" key="2">
    <source>
        <dbReference type="EMBL" id="MDS0283957.1"/>
    </source>
</evidence>
<dbReference type="Pfam" id="PF25858">
    <property type="entry name" value="DUF7958"/>
    <property type="match status" value="1"/>
</dbReference>
<evidence type="ECO:0000313" key="3">
    <source>
        <dbReference type="Proteomes" id="UP001268864"/>
    </source>
</evidence>
<dbReference type="Proteomes" id="UP001268864">
    <property type="component" value="Unassembled WGS sequence"/>
</dbReference>
<dbReference type="RefSeq" id="WP_310901715.1">
    <property type="nucleotide sequence ID" value="NZ_JAMQOS010000006.1"/>
</dbReference>
<feature type="region of interest" description="Disordered" evidence="1">
    <location>
        <begin position="207"/>
        <end position="226"/>
    </location>
</feature>
<evidence type="ECO:0000256" key="1">
    <source>
        <dbReference type="SAM" id="MobiDB-lite"/>
    </source>
</evidence>
<accession>A0ABU2FUL5</accession>
<name>A0ABU2FUL5_9EURY</name>